<proteinExistence type="predicted"/>
<dbReference type="Proteomes" id="UP001064489">
    <property type="component" value="Chromosome 4"/>
</dbReference>
<comment type="caution">
    <text evidence="2">The sequence shown here is derived from an EMBL/GenBank/DDBJ whole genome shotgun (WGS) entry which is preliminary data.</text>
</comment>
<dbReference type="EMBL" id="JAJSOW010000101">
    <property type="protein sequence ID" value="KAI9181936.1"/>
    <property type="molecule type" value="Genomic_DNA"/>
</dbReference>
<gene>
    <name evidence="2" type="ORF">LWI28_020229</name>
</gene>
<keyword evidence="3" id="KW-1185">Reference proteome</keyword>
<evidence type="ECO:0000256" key="1">
    <source>
        <dbReference type="SAM" id="MobiDB-lite"/>
    </source>
</evidence>
<reference evidence="2" key="2">
    <citation type="submission" date="2023-02" db="EMBL/GenBank/DDBJ databases">
        <authorList>
            <person name="Swenson N.G."/>
            <person name="Wegrzyn J.L."/>
            <person name="Mcevoy S.L."/>
        </authorList>
    </citation>
    <scope>NUCLEOTIDE SEQUENCE</scope>
    <source>
        <strain evidence="2">91603</strain>
        <tissue evidence="2">Leaf</tissue>
    </source>
</reference>
<protein>
    <submittedName>
        <fullName evidence="2">Uncharacterized protein</fullName>
    </submittedName>
</protein>
<feature type="region of interest" description="Disordered" evidence="1">
    <location>
        <begin position="77"/>
        <end position="101"/>
    </location>
</feature>
<organism evidence="2 3">
    <name type="scientific">Acer negundo</name>
    <name type="common">Box elder</name>
    <dbReference type="NCBI Taxonomy" id="4023"/>
    <lineage>
        <taxon>Eukaryota</taxon>
        <taxon>Viridiplantae</taxon>
        <taxon>Streptophyta</taxon>
        <taxon>Embryophyta</taxon>
        <taxon>Tracheophyta</taxon>
        <taxon>Spermatophyta</taxon>
        <taxon>Magnoliopsida</taxon>
        <taxon>eudicotyledons</taxon>
        <taxon>Gunneridae</taxon>
        <taxon>Pentapetalae</taxon>
        <taxon>rosids</taxon>
        <taxon>malvids</taxon>
        <taxon>Sapindales</taxon>
        <taxon>Sapindaceae</taxon>
        <taxon>Hippocastanoideae</taxon>
        <taxon>Acereae</taxon>
        <taxon>Acer</taxon>
    </lineage>
</organism>
<evidence type="ECO:0000313" key="3">
    <source>
        <dbReference type="Proteomes" id="UP001064489"/>
    </source>
</evidence>
<sequence>MLPEKEKRDLISNKKIRSEGEGFLVHNIAGGQFILDDSKREIYCVEHVLYKKGKRKVGKQKASVEARIGGGRVVDAKDKGSVFQNSNGEKEKQESEEWVKE</sequence>
<name>A0AAD5J0J0_ACENE</name>
<reference evidence="2" key="1">
    <citation type="journal article" date="2022" name="Plant J.">
        <title>Strategies of tolerance reflected in two North American maple genomes.</title>
        <authorList>
            <person name="McEvoy S.L."/>
            <person name="Sezen U.U."/>
            <person name="Trouern-Trend A."/>
            <person name="McMahon S.M."/>
            <person name="Schaberg P.G."/>
            <person name="Yang J."/>
            <person name="Wegrzyn J.L."/>
            <person name="Swenson N.G."/>
        </authorList>
    </citation>
    <scope>NUCLEOTIDE SEQUENCE</scope>
    <source>
        <strain evidence="2">91603</strain>
    </source>
</reference>
<accession>A0AAD5J0J0</accession>
<dbReference type="AlphaFoldDB" id="A0AAD5J0J0"/>
<feature type="compositionally biased region" description="Basic and acidic residues" evidence="1">
    <location>
        <begin position="88"/>
        <end position="101"/>
    </location>
</feature>
<evidence type="ECO:0000313" key="2">
    <source>
        <dbReference type="EMBL" id="KAI9181936.1"/>
    </source>
</evidence>